<dbReference type="Pfam" id="PF02517">
    <property type="entry name" value="Rce1-like"/>
    <property type="match status" value="1"/>
</dbReference>
<keyword evidence="3" id="KW-0378">Hydrolase</keyword>
<keyword evidence="3" id="KW-0645">Protease</keyword>
<evidence type="ECO:0000259" key="2">
    <source>
        <dbReference type="Pfam" id="PF02517"/>
    </source>
</evidence>
<protein>
    <submittedName>
        <fullName evidence="3">CAAX protease</fullName>
    </submittedName>
</protein>
<dbReference type="EMBL" id="LWCS01000002">
    <property type="protein sequence ID" value="OAN41779.1"/>
    <property type="molecule type" value="Genomic_DNA"/>
</dbReference>
<feature type="transmembrane region" description="Helical" evidence="1">
    <location>
        <begin position="106"/>
        <end position="124"/>
    </location>
</feature>
<feature type="transmembrane region" description="Helical" evidence="1">
    <location>
        <begin position="74"/>
        <end position="94"/>
    </location>
</feature>
<evidence type="ECO:0000313" key="3">
    <source>
        <dbReference type="EMBL" id="OAN41779.1"/>
    </source>
</evidence>
<feature type="transmembrane region" description="Helical" evidence="1">
    <location>
        <begin position="159"/>
        <end position="178"/>
    </location>
</feature>
<feature type="transmembrane region" description="Helical" evidence="1">
    <location>
        <begin position="12"/>
        <end position="30"/>
    </location>
</feature>
<name>A0A178M1C5_MYCIR</name>
<keyword evidence="1" id="KW-0472">Membrane</keyword>
<organism evidence="3 4">
    <name type="scientific">Mycolicibacterium iranicum</name>
    <name type="common">Mycobacterium iranicum</name>
    <dbReference type="NCBI Taxonomy" id="912594"/>
    <lineage>
        <taxon>Bacteria</taxon>
        <taxon>Bacillati</taxon>
        <taxon>Actinomycetota</taxon>
        <taxon>Actinomycetes</taxon>
        <taxon>Mycobacteriales</taxon>
        <taxon>Mycobacteriaceae</taxon>
        <taxon>Mycolicibacterium</taxon>
    </lineage>
</organism>
<feature type="transmembrane region" description="Helical" evidence="1">
    <location>
        <begin position="190"/>
        <end position="211"/>
    </location>
</feature>
<gene>
    <name evidence="3" type="ORF">A4X20_02695</name>
</gene>
<sequence length="217" mass="23735">MADVATAQRFRFVAEYVILFFGLVGGYALLGSPGSPIPFLVVLAGAAWLYLRREPTFDRDNLWRAGAVRAELPSILRLSAVVAVTMVVAVAVWSPDRLFGFPREEPVMWLVVVILYPLLSVYPQELLFRAFLMHRYAHAFGSGTATAAASAAAFGFAHIIFGTVMSVLLTLVAGWMFARRYHRSRSLLAASIEHALFGVLAFTIGLGHLFYHGAADG</sequence>
<dbReference type="GO" id="GO:0006508">
    <property type="term" value="P:proteolysis"/>
    <property type="evidence" value="ECO:0007669"/>
    <property type="project" value="UniProtKB-KW"/>
</dbReference>
<feature type="domain" description="CAAX prenyl protease 2/Lysostaphin resistance protein A-like" evidence="2">
    <location>
        <begin position="108"/>
        <end position="197"/>
    </location>
</feature>
<dbReference type="OrthoDB" id="9805801at2"/>
<dbReference type="GO" id="GO:0004175">
    <property type="term" value="F:endopeptidase activity"/>
    <property type="evidence" value="ECO:0007669"/>
    <property type="project" value="UniProtKB-ARBA"/>
</dbReference>
<evidence type="ECO:0000313" key="4">
    <source>
        <dbReference type="Proteomes" id="UP000078396"/>
    </source>
</evidence>
<comment type="caution">
    <text evidence="3">The sequence shown here is derived from an EMBL/GenBank/DDBJ whole genome shotgun (WGS) entry which is preliminary data.</text>
</comment>
<dbReference type="InterPro" id="IPR003675">
    <property type="entry name" value="Rce1/LyrA-like_dom"/>
</dbReference>
<proteinExistence type="predicted"/>
<dbReference type="RefSeq" id="WP_064279981.1">
    <property type="nucleotide sequence ID" value="NZ_LWCS01000002.1"/>
</dbReference>
<dbReference type="GO" id="GO:0080120">
    <property type="term" value="P:CAAX-box protein maturation"/>
    <property type="evidence" value="ECO:0007669"/>
    <property type="project" value="UniProtKB-ARBA"/>
</dbReference>
<evidence type="ECO:0000256" key="1">
    <source>
        <dbReference type="SAM" id="Phobius"/>
    </source>
</evidence>
<accession>A0A178M1C5</accession>
<reference evidence="3 4" key="1">
    <citation type="submission" date="2016-04" db="EMBL/GenBank/DDBJ databases">
        <title>Draft Genome Sequences of Staphylococcus capitis Strain H36, S. capitis Strain H65, S. cohnii Strain H62, S. hominis Strain H69, Mycobacterium iranicum Strain H39, Plantibacter sp. Strain H53, Pseudomonas oryzihabitans Strain H72, and Microbacterium sp. Strain H83, isolated from residential settings.</title>
        <authorList>
            <person name="Lymperopoulou D."/>
            <person name="Adams R.I."/>
            <person name="Lindow S."/>
            <person name="Coil D.A."/>
            <person name="Jospin G."/>
            <person name="Eisen J.A."/>
        </authorList>
    </citation>
    <scope>NUCLEOTIDE SEQUENCE [LARGE SCALE GENOMIC DNA]</scope>
    <source>
        <strain evidence="3 4">H39</strain>
    </source>
</reference>
<dbReference type="AlphaFoldDB" id="A0A178M1C5"/>
<dbReference type="Proteomes" id="UP000078396">
    <property type="component" value="Unassembled WGS sequence"/>
</dbReference>
<keyword evidence="1" id="KW-0812">Transmembrane</keyword>
<feature type="transmembrane region" description="Helical" evidence="1">
    <location>
        <begin position="36"/>
        <end position="53"/>
    </location>
</feature>
<keyword evidence="1" id="KW-1133">Transmembrane helix</keyword>